<protein>
    <recommendedName>
        <fullName evidence="3">Lipoprotein</fullName>
    </recommendedName>
</protein>
<organism evidence="1 2">
    <name type="scientific">Aquiflexum gelatinilyticum</name>
    <dbReference type="NCBI Taxonomy" id="2961943"/>
    <lineage>
        <taxon>Bacteria</taxon>
        <taxon>Pseudomonadati</taxon>
        <taxon>Bacteroidota</taxon>
        <taxon>Cytophagia</taxon>
        <taxon>Cytophagales</taxon>
        <taxon>Cyclobacteriaceae</taxon>
        <taxon>Aquiflexum</taxon>
    </lineage>
</organism>
<dbReference type="AlphaFoldDB" id="A0A9X2P4Z5"/>
<sequence>MKNYLIGTILLLLLTSCGQKSYQIPQTTQLEIGEIIAKKGITENLDSLINRRFDTLRNQLQIQLSIPEIEKKLEGKWVPIKSTRVNGKNAEIFNNTKYTFNREKRFIEKKPDGTINKGTYSIVHNQSGNLELHYDEPQIPNYPTEYLEKMTIEEINQASYTTSLLNIFEVSENELLLYTVLPLFDNSNPGLITHSRLIIEKLKKE</sequence>
<evidence type="ECO:0000313" key="2">
    <source>
        <dbReference type="Proteomes" id="UP001142175"/>
    </source>
</evidence>
<dbReference type="EMBL" id="JANSUY010000013">
    <property type="protein sequence ID" value="MCR9016166.1"/>
    <property type="molecule type" value="Genomic_DNA"/>
</dbReference>
<keyword evidence="2" id="KW-1185">Reference proteome</keyword>
<accession>A0A9X2P4Z5</accession>
<dbReference type="PROSITE" id="PS51257">
    <property type="entry name" value="PROKAR_LIPOPROTEIN"/>
    <property type="match status" value="1"/>
</dbReference>
<evidence type="ECO:0008006" key="3">
    <source>
        <dbReference type="Google" id="ProtNLM"/>
    </source>
</evidence>
<evidence type="ECO:0000313" key="1">
    <source>
        <dbReference type="EMBL" id="MCR9016166.1"/>
    </source>
</evidence>
<gene>
    <name evidence="1" type="ORF">NU887_14070</name>
</gene>
<dbReference type="Proteomes" id="UP001142175">
    <property type="component" value="Unassembled WGS sequence"/>
</dbReference>
<comment type="caution">
    <text evidence="1">The sequence shown here is derived from an EMBL/GenBank/DDBJ whole genome shotgun (WGS) entry which is preliminary data.</text>
</comment>
<dbReference type="RefSeq" id="WP_258424019.1">
    <property type="nucleotide sequence ID" value="NZ_JANSUY010000013.1"/>
</dbReference>
<name>A0A9X2P4Z5_9BACT</name>
<proteinExistence type="predicted"/>
<reference evidence="1" key="1">
    <citation type="submission" date="2022-08" db="EMBL/GenBank/DDBJ databases">
        <authorList>
            <person name="Zhang D."/>
        </authorList>
    </citation>
    <scope>NUCLEOTIDE SEQUENCE</scope>
    <source>
        <strain evidence="1">XJ19-11</strain>
    </source>
</reference>